<proteinExistence type="predicted"/>
<dbReference type="AlphaFoldDB" id="A0A426YGQ5"/>
<sequence length="248" mass="27241">MLELRLVANPMLELCLATSPMPELCFGQSYARVIARSQSNLELCCSDGPMPKLCLVASPMLELCCSNNLTLELRLATCSMPELCLAANSMPELCCSDNLMPKLRLAASSVPELCCLVSLVLELRISTSHMPESCLTAGHEPEWRALIPQGVANATQESITAPLELLYEEPKVCLFRRWGETVAASVPTWHLGLRKVANRTYLGRPGLYGTMPHDTQSPEFTRSGTARYETVLVGRTMHGSTTRSTDNH</sequence>
<evidence type="ECO:0000313" key="1">
    <source>
        <dbReference type="EMBL" id="RRT50944.1"/>
    </source>
</evidence>
<name>A0A426YGQ5_ENSVE</name>
<dbReference type="EMBL" id="AMZH03012484">
    <property type="protein sequence ID" value="RRT50944.1"/>
    <property type="molecule type" value="Genomic_DNA"/>
</dbReference>
<accession>A0A426YGQ5</accession>
<organism evidence="1 2">
    <name type="scientific">Ensete ventricosum</name>
    <name type="common">Abyssinian banana</name>
    <name type="synonym">Musa ensete</name>
    <dbReference type="NCBI Taxonomy" id="4639"/>
    <lineage>
        <taxon>Eukaryota</taxon>
        <taxon>Viridiplantae</taxon>
        <taxon>Streptophyta</taxon>
        <taxon>Embryophyta</taxon>
        <taxon>Tracheophyta</taxon>
        <taxon>Spermatophyta</taxon>
        <taxon>Magnoliopsida</taxon>
        <taxon>Liliopsida</taxon>
        <taxon>Zingiberales</taxon>
        <taxon>Musaceae</taxon>
        <taxon>Ensete</taxon>
    </lineage>
</organism>
<dbReference type="Proteomes" id="UP000287651">
    <property type="component" value="Unassembled WGS sequence"/>
</dbReference>
<evidence type="ECO:0000313" key="2">
    <source>
        <dbReference type="Proteomes" id="UP000287651"/>
    </source>
</evidence>
<gene>
    <name evidence="1" type="ORF">B296_00024479</name>
</gene>
<protein>
    <submittedName>
        <fullName evidence="1">Uncharacterized protein</fullName>
    </submittedName>
</protein>
<reference evidence="1 2" key="1">
    <citation type="journal article" date="2014" name="Agronomy (Basel)">
        <title>A Draft Genome Sequence for Ensete ventricosum, the Drought-Tolerant Tree Against Hunger.</title>
        <authorList>
            <person name="Harrison J."/>
            <person name="Moore K.A."/>
            <person name="Paszkiewicz K."/>
            <person name="Jones T."/>
            <person name="Grant M."/>
            <person name="Ambacheew D."/>
            <person name="Muzemil S."/>
            <person name="Studholme D.J."/>
        </authorList>
    </citation>
    <scope>NUCLEOTIDE SEQUENCE [LARGE SCALE GENOMIC DNA]</scope>
</reference>
<comment type="caution">
    <text evidence="1">The sequence shown here is derived from an EMBL/GenBank/DDBJ whole genome shotgun (WGS) entry which is preliminary data.</text>
</comment>